<dbReference type="EMBL" id="FOJY01000026">
    <property type="protein sequence ID" value="SFB36549.1"/>
    <property type="molecule type" value="Genomic_DNA"/>
</dbReference>
<dbReference type="Pfam" id="PF13338">
    <property type="entry name" value="AbiEi_4"/>
    <property type="match status" value="1"/>
</dbReference>
<dbReference type="STRING" id="1120918.SAMN05216249_12612"/>
<dbReference type="InterPro" id="IPR025159">
    <property type="entry name" value="AbiEi_N"/>
</dbReference>
<keyword evidence="3" id="KW-1185">Reference proteome</keyword>
<name>A0A1I1AEV9_9FIRM</name>
<evidence type="ECO:0000259" key="1">
    <source>
        <dbReference type="Pfam" id="PF13338"/>
    </source>
</evidence>
<gene>
    <name evidence="2" type="ORF">SAMN05216249_12612</name>
</gene>
<organism evidence="2 3">
    <name type="scientific">Acetitomaculum ruminis DSM 5522</name>
    <dbReference type="NCBI Taxonomy" id="1120918"/>
    <lineage>
        <taxon>Bacteria</taxon>
        <taxon>Bacillati</taxon>
        <taxon>Bacillota</taxon>
        <taxon>Clostridia</taxon>
        <taxon>Lachnospirales</taxon>
        <taxon>Lachnospiraceae</taxon>
        <taxon>Acetitomaculum</taxon>
    </lineage>
</organism>
<reference evidence="2 3" key="1">
    <citation type="submission" date="2016-10" db="EMBL/GenBank/DDBJ databases">
        <authorList>
            <person name="de Groot N.N."/>
        </authorList>
    </citation>
    <scope>NUCLEOTIDE SEQUENCE [LARGE SCALE GENOMIC DNA]</scope>
    <source>
        <strain evidence="2 3">DSM 5522</strain>
    </source>
</reference>
<dbReference type="AlphaFoldDB" id="A0A1I1AEV9"/>
<proteinExistence type="predicted"/>
<evidence type="ECO:0000313" key="3">
    <source>
        <dbReference type="Proteomes" id="UP000198838"/>
    </source>
</evidence>
<feature type="domain" description="AbiEi antitoxin N-terminal" evidence="1">
    <location>
        <begin position="11"/>
        <end position="57"/>
    </location>
</feature>
<dbReference type="OrthoDB" id="9801429at2"/>
<dbReference type="Proteomes" id="UP000198838">
    <property type="component" value="Unassembled WGS sequence"/>
</dbReference>
<accession>A0A1I1AEV9</accession>
<dbReference type="RefSeq" id="WP_092874601.1">
    <property type="nucleotide sequence ID" value="NZ_FOJY01000026.1"/>
</dbReference>
<evidence type="ECO:0000313" key="2">
    <source>
        <dbReference type="EMBL" id="SFB36549.1"/>
    </source>
</evidence>
<sequence>MSKLREQRIEMLKEMAEKTGGMITTSQIEKAGISRVLIPTFIDEGILVKEARGIYYYADEFPDDLQIIQANNPRVVYSYGTALYLWDMSDRTPHVWDVSVPQGFNATRLKKDNKNIRLHYINADKWSVGITETLTPDGNKVRLYDKERCIIDLIKKKDKIDKQLYLQALREYFNDRTNDHAQLIRYAKIFHIERPVRDYMDILTG</sequence>
<protein>
    <submittedName>
        <fullName evidence="2">Transcriptional regulator, AbiEi antitoxin, Type IV TA system</fullName>
    </submittedName>
</protein>